<dbReference type="PANTHER" id="PTHR43544:SF7">
    <property type="entry name" value="NADB-LER2"/>
    <property type="match status" value="1"/>
</dbReference>
<dbReference type="Gene3D" id="3.40.50.720">
    <property type="entry name" value="NAD(P)-binding Rossmann-like Domain"/>
    <property type="match status" value="1"/>
</dbReference>
<gene>
    <name evidence="5" type="ORF">ElyMa_000336200</name>
</gene>
<dbReference type="GO" id="GO:0005737">
    <property type="term" value="C:cytoplasm"/>
    <property type="evidence" value="ECO:0007669"/>
    <property type="project" value="TreeGrafter"/>
</dbReference>
<dbReference type="EMBL" id="BMAT01000669">
    <property type="protein sequence ID" value="GFR70746.1"/>
    <property type="molecule type" value="Genomic_DNA"/>
</dbReference>
<dbReference type="InterPro" id="IPR041577">
    <property type="entry name" value="RT_RNaseH_2"/>
</dbReference>
<keyword evidence="2" id="KW-0560">Oxidoreductase</keyword>
<keyword evidence="6" id="KW-1185">Reference proteome</keyword>
<evidence type="ECO:0000256" key="1">
    <source>
        <dbReference type="ARBA" id="ARBA00022857"/>
    </source>
</evidence>
<proteinExistence type="predicted"/>
<keyword evidence="1" id="KW-0521">NADP</keyword>
<dbReference type="Pfam" id="PF00106">
    <property type="entry name" value="adh_short"/>
    <property type="match status" value="1"/>
</dbReference>
<dbReference type="Pfam" id="PF17919">
    <property type="entry name" value="RT_RNaseH_2"/>
    <property type="match status" value="1"/>
</dbReference>
<dbReference type="Proteomes" id="UP000762676">
    <property type="component" value="Unassembled WGS sequence"/>
</dbReference>
<organism evidence="5 6">
    <name type="scientific">Elysia marginata</name>
    <dbReference type="NCBI Taxonomy" id="1093978"/>
    <lineage>
        <taxon>Eukaryota</taxon>
        <taxon>Metazoa</taxon>
        <taxon>Spiralia</taxon>
        <taxon>Lophotrochozoa</taxon>
        <taxon>Mollusca</taxon>
        <taxon>Gastropoda</taxon>
        <taxon>Heterobranchia</taxon>
        <taxon>Euthyneura</taxon>
        <taxon>Panpulmonata</taxon>
        <taxon>Sacoglossa</taxon>
        <taxon>Placobranchoidea</taxon>
        <taxon>Plakobranchidae</taxon>
        <taxon>Elysia</taxon>
    </lineage>
</organism>
<name>A0AAV4FEE0_9GAST</name>
<evidence type="ECO:0000313" key="6">
    <source>
        <dbReference type="Proteomes" id="UP000762676"/>
    </source>
</evidence>
<sequence length="358" mass="39056">LLVKGSPEKVQWSTRCDDSLREIQRLLSSSPILIIPDMREHFIVRSDASDRGIGAMLLQEKGSILMPCRYASRKLNQREARNSDNGNSDNNNNNKTATITTTTMSFSGSSIFVTGASRGIGLEFIKQLVELPSAPDLVIAACRDPSSATNLRDIARSHPTVKIIKLDVNKDEDIDTAFQETQTLVGDKGLNILVHNAAINDKTEVGGIYEATRERMQQHFNANVSGPIMITQKFLPLIKKAVSLKVSKEPNNEAAIVVISSVKGSQNLAFTEGRGTRLHYKCSKTAINMATILMARELRETGIVVSALHPGSVRTAMGGPNAPLSETESVASCLQRIASMSEKTHGKLVNWDGEILPY</sequence>
<feature type="non-terminal residue" evidence="5">
    <location>
        <position position="1"/>
    </location>
</feature>
<evidence type="ECO:0000256" key="3">
    <source>
        <dbReference type="SAM" id="MobiDB-lite"/>
    </source>
</evidence>
<evidence type="ECO:0000313" key="5">
    <source>
        <dbReference type="EMBL" id="GFR70746.1"/>
    </source>
</evidence>
<evidence type="ECO:0000256" key="2">
    <source>
        <dbReference type="ARBA" id="ARBA00023002"/>
    </source>
</evidence>
<dbReference type="InterPro" id="IPR051468">
    <property type="entry name" value="Fungal_SecMetab_SDRs"/>
</dbReference>
<dbReference type="InterPro" id="IPR002347">
    <property type="entry name" value="SDR_fam"/>
</dbReference>
<accession>A0AAV4FEE0</accession>
<reference evidence="5 6" key="1">
    <citation type="journal article" date="2021" name="Elife">
        <title>Chloroplast acquisition without the gene transfer in kleptoplastic sea slugs, Plakobranchus ocellatus.</title>
        <authorList>
            <person name="Maeda T."/>
            <person name="Takahashi S."/>
            <person name="Yoshida T."/>
            <person name="Shimamura S."/>
            <person name="Takaki Y."/>
            <person name="Nagai Y."/>
            <person name="Toyoda A."/>
            <person name="Suzuki Y."/>
            <person name="Arimoto A."/>
            <person name="Ishii H."/>
            <person name="Satoh N."/>
            <person name="Nishiyama T."/>
            <person name="Hasebe M."/>
            <person name="Maruyama T."/>
            <person name="Minagawa J."/>
            <person name="Obokata J."/>
            <person name="Shigenobu S."/>
        </authorList>
    </citation>
    <scope>NUCLEOTIDE SEQUENCE [LARGE SCALE GENOMIC DNA]</scope>
</reference>
<dbReference type="PANTHER" id="PTHR43544">
    <property type="entry name" value="SHORT-CHAIN DEHYDROGENASE/REDUCTASE"/>
    <property type="match status" value="1"/>
</dbReference>
<feature type="region of interest" description="Disordered" evidence="3">
    <location>
        <begin position="76"/>
        <end position="97"/>
    </location>
</feature>
<evidence type="ECO:0000259" key="4">
    <source>
        <dbReference type="Pfam" id="PF17919"/>
    </source>
</evidence>
<feature type="domain" description="Reverse transcriptase/retrotransposon-derived protein RNase H-like" evidence="4">
    <location>
        <begin position="12"/>
        <end position="83"/>
    </location>
</feature>
<dbReference type="InterPro" id="IPR043502">
    <property type="entry name" value="DNA/RNA_pol_sf"/>
</dbReference>
<dbReference type="SUPFAM" id="SSF51735">
    <property type="entry name" value="NAD(P)-binding Rossmann-fold domains"/>
    <property type="match status" value="1"/>
</dbReference>
<dbReference type="GO" id="GO:0016491">
    <property type="term" value="F:oxidoreductase activity"/>
    <property type="evidence" value="ECO:0007669"/>
    <property type="project" value="UniProtKB-KW"/>
</dbReference>
<protein>
    <submittedName>
        <fullName evidence="5">C-factor</fullName>
    </submittedName>
</protein>
<feature type="compositionally biased region" description="Low complexity" evidence="3">
    <location>
        <begin position="83"/>
        <end position="97"/>
    </location>
</feature>
<dbReference type="InterPro" id="IPR036291">
    <property type="entry name" value="NAD(P)-bd_dom_sf"/>
</dbReference>
<dbReference type="AlphaFoldDB" id="A0AAV4FEE0"/>
<comment type="caution">
    <text evidence="5">The sequence shown here is derived from an EMBL/GenBank/DDBJ whole genome shotgun (WGS) entry which is preliminary data.</text>
</comment>
<dbReference type="PRINTS" id="PR00081">
    <property type="entry name" value="GDHRDH"/>
</dbReference>
<dbReference type="CDD" id="cd05325">
    <property type="entry name" value="carb_red_sniffer_like_SDR_c"/>
    <property type="match status" value="1"/>
</dbReference>
<dbReference type="SUPFAM" id="SSF56672">
    <property type="entry name" value="DNA/RNA polymerases"/>
    <property type="match status" value="1"/>
</dbReference>